<dbReference type="InterPro" id="IPR016024">
    <property type="entry name" value="ARM-type_fold"/>
</dbReference>
<accession>A0A067QKR1</accession>
<dbReference type="eggNOG" id="KOG4035">
    <property type="taxonomic scope" value="Eukaryota"/>
</dbReference>
<reference evidence="2 3" key="1">
    <citation type="journal article" date="2014" name="Nat. Commun.">
        <title>Molecular traces of alternative social organization in a termite genome.</title>
        <authorList>
            <person name="Terrapon N."/>
            <person name="Li C."/>
            <person name="Robertson H.M."/>
            <person name="Ji L."/>
            <person name="Meng X."/>
            <person name="Booth W."/>
            <person name="Chen Z."/>
            <person name="Childers C.P."/>
            <person name="Glastad K.M."/>
            <person name="Gokhale K."/>
            <person name="Gowin J."/>
            <person name="Gronenberg W."/>
            <person name="Hermansen R.A."/>
            <person name="Hu H."/>
            <person name="Hunt B.G."/>
            <person name="Huylmans A.K."/>
            <person name="Khalil S.M."/>
            <person name="Mitchell R.D."/>
            <person name="Munoz-Torres M.C."/>
            <person name="Mustard J.A."/>
            <person name="Pan H."/>
            <person name="Reese J.T."/>
            <person name="Scharf M.E."/>
            <person name="Sun F."/>
            <person name="Vogel H."/>
            <person name="Xiao J."/>
            <person name="Yang W."/>
            <person name="Yang Z."/>
            <person name="Yang Z."/>
            <person name="Zhou J."/>
            <person name="Zhu J."/>
            <person name="Brent C.S."/>
            <person name="Elsik C.G."/>
            <person name="Goodisman M.A."/>
            <person name="Liberles D.A."/>
            <person name="Roe R.M."/>
            <person name="Vargo E.L."/>
            <person name="Vilcinskas A."/>
            <person name="Wang J."/>
            <person name="Bornberg-Bauer E."/>
            <person name="Korb J."/>
            <person name="Zhang G."/>
            <person name="Liebig J."/>
        </authorList>
    </citation>
    <scope>NUCLEOTIDE SEQUENCE [LARGE SCALE GENOMIC DNA]</scope>
    <source>
        <tissue evidence="2">Whole organism</tissue>
    </source>
</reference>
<dbReference type="GO" id="GO:0006897">
    <property type="term" value="P:endocytosis"/>
    <property type="evidence" value="ECO:0007669"/>
    <property type="project" value="TreeGrafter"/>
</dbReference>
<dbReference type="OMA" id="ARESINH"/>
<proteinExistence type="predicted"/>
<dbReference type="InterPro" id="IPR030125">
    <property type="entry name" value="SPIN90/Ldb17"/>
</dbReference>
<dbReference type="InterPro" id="IPR018556">
    <property type="entry name" value="SPIN90/Ldb17_LRD"/>
</dbReference>
<evidence type="ECO:0000313" key="3">
    <source>
        <dbReference type="Proteomes" id="UP000027135"/>
    </source>
</evidence>
<dbReference type="Pfam" id="PF09431">
    <property type="entry name" value="SPIN90_LRD"/>
    <property type="match status" value="1"/>
</dbReference>
<dbReference type="Proteomes" id="UP000027135">
    <property type="component" value="Unassembled WGS sequence"/>
</dbReference>
<dbReference type="STRING" id="136037.A0A067QKR1"/>
<keyword evidence="3" id="KW-1185">Reference proteome</keyword>
<dbReference type="EMBL" id="KK853218">
    <property type="protein sequence ID" value="KDR09746.1"/>
    <property type="molecule type" value="Genomic_DNA"/>
</dbReference>
<evidence type="ECO:0000259" key="1">
    <source>
        <dbReference type="Pfam" id="PF09431"/>
    </source>
</evidence>
<protein>
    <submittedName>
        <fullName evidence="2">NCK-interacting protein with SH3 domain</fullName>
    </submittedName>
</protein>
<name>A0A067QKR1_ZOONE</name>
<sequence>MSRVAVSVVVRGLCSLLPHSVAPQLNAILMHLQGPLAAPQPLIEETHDARRLRVIFTELTSCKEDSQQRSWILYEDETTITEYIQELVSILTNADANVSRHVLSGDKYQGVTTLLQYYQMEIRWSIRQLLLQAFGIMCSLDTTVVTIMLNSVLPMELARDMCTNPRNIPRLKYSSLLLTMVFSMGEPMPVTHMEHLGVNFMSFLFDLIESPPDTDVEDQIPDLFLNLVLAYNLQFAPDAENVMLKALLQRTVAKTFTEKTLLLFNREEDPVRIFEHVPAPPNSVLKLFVDLFSNAQTAALFYTNDTKVLIDIIVRQLADLSPGDSRRQQYLQLCQLVMRNTPYYDHHHRQDDILKCFTRIFCEETEQSKTDQKLVREISNEFPQYFKA</sequence>
<dbReference type="PANTHER" id="PTHR13357:SF1">
    <property type="entry name" value="NCK-INTERACTING PROTEIN WITH SH3 DOMAIN"/>
    <property type="match status" value="1"/>
</dbReference>
<evidence type="ECO:0000313" key="2">
    <source>
        <dbReference type="EMBL" id="KDR09746.1"/>
    </source>
</evidence>
<dbReference type="SUPFAM" id="SSF48371">
    <property type="entry name" value="ARM repeat"/>
    <property type="match status" value="1"/>
</dbReference>
<dbReference type="PANTHER" id="PTHR13357">
    <property type="entry name" value="SH3 ADAPTER PROTEIN SPIN90 NCK INTERACTING PROTEIN WITH SH3 DOMAIN"/>
    <property type="match status" value="1"/>
</dbReference>
<feature type="domain" description="SPIN90/Ldb17 leucine-rich" evidence="1">
    <location>
        <begin position="218"/>
        <end position="353"/>
    </location>
</feature>
<dbReference type="InParanoid" id="A0A067QKR1"/>
<gene>
    <name evidence="2" type="ORF">L798_00256</name>
</gene>
<dbReference type="GO" id="GO:0071933">
    <property type="term" value="F:Arp2/3 complex binding"/>
    <property type="evidence" value="ECO:0007669"/>
    <property type="project" value="TreeGrafter"/>
</dbReference>
<organism evidence="2 3">
    <name type="scientific">Zootermopsis nevadensis</name>
    <name type="common">Dampwood termite</name>
    <dbReference type="NCBI Taxonomy" id="136037"/>
    <lineage>
        <taxon>Eukaryota</taxon>
        <taxon>Metazoa</taxon>
        <taxon>Ecdysozoa</taxon>
        <taxon>Arthropoda</taxon>
        <taxon>Hexapoda</taxon>
        <taxon>Insecta</taxon>
        <taxon>Pterygota</taxon>
        <taxon>Neoptera</taxon>
        <taxon>Polyneoptera</taxon>
        <taxon>Dictyoptera</taxon>
        <taxon>Blattodea</taxon>
        <taxon>Blattoidea</taxon>
        <taxon>Termitoidae</taxon>
        <taxon>Termopsidae</taxon>
        <taxon>Zootermopsis</taxon>
    </lineage>
</organism>
<dbReference type="AlphaFoldDB" id="A0A067QKR1"/>